<keyword evidence="3" id="KW-1185">Reference proteome</keyword>
<keyword evidence="1" id="KW-0812">Transmembrane</keyword>
<organism evidence="2 3">
    <name type="scientific">Lysobacter capsici AZ78</name>
    <dbReference type="NCBI Taxonomy" id="1444315"/>
    <lineage>
        <taxon>Bacteria</taxon>
        <taxon>Pseudomonadati</taxon>
        <taxon>Pseudomonadota</taxon>
        <taxon>Gammaproteobacteria</taxon>
        <taxon>Lysobacterales</taxon>
        <taxon>Lysobacteraceae</taxon>
        <taxon>Lysobacter</taxon>
    </lineage>
</organism>
<proteinExistence type="predicted"/>
<protein>
    <submittedName>
        <fullName evidence="2">Uncharacterized protein</fullName>
    </submittedName>
</protein>
<comment type="caution">
    <text evidence="2">The sequence shown here is derived from an EMBL/GenBank/DDBJ whole genome shotgun (WGS) entry which is preliminary data.</text>
</comment>
<keyword evidence="1" id="KW-0472">Membrane</keyword>
<keyword evidence="1" id="KW-1133">Transmembrane helix</keyword>
<accession>A0A125TZI4</accession>
<evidence type="ECO:0000313" key="2">
    <source>
        <dbReference type="EMBL" id="KWS02068.1"/>
    </source>
</evidence>
<reference evidence="2 3" key="1">
    <citation type="journal article" date="2014" name="Genome Announc.">
        <title>Draft Genome Sequence of Lysobacter capsici AZ78, a Bacterium Antagonistic to Plant-Pathogenic Oomycetes.</title>
        <authorList>
            <person name="Puopolo G."/>
            <person name="Sonego P."/>
            <person name="Engelen K."/>
            <person name="Pertot I."/>
        </authorList>
    </citation>
    <scope>NUCLEOTIDE SEQUENCE [LARGE SCALE GENOMIC DNA]</scope>
    <source>
        <strain evidence="2 3">AZ78</strain>
    </source>
</reference>
<dbReference type="Proteomes" id="UP000023435">
    <property type="component" value="Unassembled WGS sequence"/>
</dbReference>
<dbReference type="AlphaFoldDB" id="A0A125TZI4"/>
<name>A0A125TZI4_9GAMM</name>
<evidence type="ECO:0000313" key="3">
    <source>
        <dbReference type="Proteomes" id="UP000023435"/>
    </source>
</evidence>
<dbReference type="EMBL" id="JAJA02000003">
    <property type="protein sequence ID" value="KWS02068.1"/>
    <property type="molecule type" value="Genomic_DNA"/>
</dbReference>
<gene>
    <name evidence="2" type="ORF">AZ78_5201</name>
</gene>
<feature type="transmembrane region" description="Helical" evidence="1">
    <location>
        <begin position="40"/>
        <end position="60"/>
    </location>
</feature>
<sequence length="109" mass="11400">MASALPMRGREGGVCLFSADLSWAREQAPATSRGLFARIQYTRIALFALLALAVVGVVMMNGPADAGPNRSLSKALPDPVSEAEVESVVANTGHPAARLKAPVERTAAR</sequence>
<evidence type="ECO:0000256" key="1">
    <source>
        <dbReference type="SAM" id="Phobius"/>
    </source>
</evidence>